<keyword evidence="6" id="KW-0443">Lipid metabolism</keyword>
<dbReference type="Gene3D" id="3.40.50.720">
    <property type="entry name" value="NAD(P)-binding Rossmann-like Domain"/>
    <property type="match status" value="1"/>
</dbReference>
<dbReference type="Gene3D" id="1.10.8.400">
    <property type="entry name" value="Enoyl acyl carrier protein reductase"/>
    <property type="match status" value="1"/>
</dbReference>
<evidence type="ECO:0000256" key="8">
    <source>
        <dbReference type="PIRNR" id="PIRNR000094"/>
    </source>
</evidence>
<dbReference type="InterPro" id="IPR014358">
    <property type="entry name" value="Enoyl-ACP_Rdtase_NADH"/>
</dbReference>
<keyword evidence="8 11" id="KW-0520">NAD</keyword>
<protein>
    <recommendedName>
        <fullName evidence="8">Enoyl-[acyl-carrier-protein] reductase [NADH]</fullName>
        <ecNumber evidence="8">1.3.1.9</ecNumber>
    </recommendedName>
</protein>
<dbReference type="EMBL" id="DSUH01000287">
    <property type="protein sequence ID" value="HGU33650.1"/>
    <property type="molecule type" value="Genomic_DNA"/>
</dbReference>
<dbReference type="InterPro" id="IPR002347">
    <property type="entry name" value="SDR_fam"/>
</dbReference>
<dbReference type="PANTHER" id="PTHR43159:SF2">
    <property type="entry name" value="ENOYL-[ACYL-CARRIER-PROTEIN] REDUCTASE [NADH], CHLOROPLASTIC"/>
    <property type="match status" value="1"/>
</dbReference>
<gene>
    <name evidence="12" type="ORF">ENS29_12470</name>
</gene>
<feature type="binding site" evidence="11">
    <location>
        <position position="13"/>
    </location>
    <ligand>
        <name>NAD(+)</name>
        <dbReference type="ChEBI" id="CHEBI:57540"/>
    </ligand>
</feature>
<comment type="caution">
    <text evidence="12">The sequence shown here is derived from an EMBL/GenBank/DDBJ whole genome shotgun (WGS) entry which is preliminary data.</text>
</comment>
<keyword evidence="7 8" id="KW-0275">Fatty acid biosynthesis</keyword>
<dbReference type="GO" id="GO:0006633">
    <property type="term" value="P:fatty acid biosynthetic process"/>
    <property type="evidence" value="ECO:0007669"/>
    <property type="project" value="UniProtKB-UniPathway"/>
</dbReference>
<dbReference type="SUPFAM" id="SSF51735">
    <property type="entry name" value="NAD(P)-binding Rossmann-fold domains"/>
    <property type="match status" value="1"/>
</dbReference>
<feature type="binding site" evidence="11">
    <location>
        <position position="165"/>
    </location>
    <ligand>
        <name>NAD(+)</name>
        <dbReference type="ChEBI" id="CHEBI:57540"/>
    </ligand>
</feature>
<comment type="similarity">
    <text evidence="2 8">Belongs to the short-chain dehydrogenases/reductases (SDR) family. FabI subfamily.</text>
</comment>
<feature type="binding site" evidence="11">
    <location>
        <begin position="63"/>
        <end position="64"/>
    </location>
    <ligand>
        <name>NAD(+)</name>
        <dbReference type="ChEBI" id="CHEBI:57540"/>
    </ligand>
</feature>
<evidence type="ECO:0000256" key="5">
    <source>
        <dbReference type="ARBA" id="ARBA00023002"/>
    </source>
</evidence>
<comment type="pathway">
    <text evidence="1">Lipid metabolism; fatty acid biosynthesis.</text>
</comment>
<sequence length="268" mass="28704">MGLLEGKNALVIGVANKMSLAWAIARAMHAQGAHVALGCVEGARKRVEKLGREIGCDQVLVCDVRKDDEIEGLFQRIGDLFQGRLDILVHSIAYADLKYLGGEFIGVTRGAWNEALEISAYSFVACMRAARNLMRAAEEGASAMTLTYSGGREVVPGYNIMGIAKAALESSVRYLAYDLGPEKIRVNAISPGPVRTISALAVAGFETGLKTMEEHAPLLRNVLVEEVAHTAVFLASSLSSAITGCILPVDAGAHILSRPSIARRELKR</sequence>
<feature type="binding site" evidence="10">
    <location>
        <position position="95"/>
    </location>
    <ligand>
        <name>substrate</name>
    </ligand>
</feature>
<proteinExistence type="inferred from homology"/>
<dbReference type="GO" id="GO:0004318">
    <property type="term" value="F:enoyl-[acyl-carrier-protein] reductase (NADH) activity"/>
    <property type="evidence" value="ECO:0007669"/>
    <property type="project" value="UniProtKB-EC"/>
</dbReference>
<evidence type="ECO:0000256" key="1">
    <source>
        <dbReference type="ARBA" id="ARBA00005194"/>
    </source>
</evidence>
<feature type="active site" description="Proton acceptor" evidence="9">
    <location>
        <position position="148"/>
    </location>
</feature>
<dbReference type="PANTHER" id="PTHR43159">
    <property type="entry name" value="ENOYL-[ACYL-CARRIER-PROTEIN] REDUCTASE"/>
    <property type="match status" value="1"/>
</dbReference>
<dbReference type="EC" id="1.3.1.9" evidence="8"/>
<dbReference type="UniPathway" id="UPA00094"/>
<accession>A0A7C4VQY7</accession>
<evidence type="ECO:0000256" key="3">
    <source>
        <dbReference type="ARBA" id="ARBA00022516"/>
    </source>
</evidence>
<keyword evidence="4" id="KW-0276">Fatty acid metabolism</keyword>
<comment type="catalytic activity">
    <reaction evidence="8">
        <text>a 2,3-saturated acyl-[ACP] + NAD(+) = a (2E)-enoyl-[ACP] + NADH + H(+)</text>
        <dbReference type="Rhea" id="RHEA:10240"/>
        <dbReference type="Rhea" id="RHEA-COMP:9925"/>
        <dbReference type="Rhea" id="RHEA-COMP:9926"/>
        <dbReference type="ChEBI" id="CHEBI:15378"/>
        <dbReference type="ChEBI" id="CHEBI:57540"/>
        <dbReference type="ChEBI" id="CHEBI:57945"/>
        <dbReference type="ChEBI" id="CHEBI:78784"/>
        <dbReference type="ChEBI" id="CHEBI:78785"/>
        <dbReference type="EC" id="1.3.1.9"/>
    </reaction>
</comment>
<evidence type="ECO:0000256" key="6">
    <source>
        <dbReference type="ARBA" id="ARBA00023098"/>
    </source>
</evidence>
<evidence type="ECO:0000256" key="10">
    <source>
        <dbReference type="PIRSR" id="PIRSR000094-2"/>
    </source>
</evidence>
<dbReference type="InterPro" id="IPR036291">
    <property type="entry name" value="NAD(P)-bd_dom_sf"/>
</dbReference>
<feature type="active site" description="Proton acceptor" evidence="9">
    <location>
        <position position="158"/>
    </location>
</feature>
<keyword evidence="3 8" id="KW-0444">Lipid biosynthesis</keyword>
<dbReference type="PRINTS" id="PR00081">
    <property type="entry name" value="GDHRDH"/>
</dbReference>
<organism evidence="12">
    <name type="scientific">Desulfatirhabdium butyrativorans</name>
    <dbReference type="NCBI Taxonomy" id="340467"/>
    <lineage>
        <taxon>Bacteria</taxon>
        <taxon>Pseudomonadati</taxon>
        <taxon>Thermodesulfobacteriota</taxon>
        <taxon>Desulfobacteria</taxon>
        <taxon>Desulfobacterales</taxon>
        <taxon>Desulfatirhabdiaceae</taxon>
        <taxon>Desulfatirhabdium</taxon>
    </lineage>
</organism>
<evidence type="ECO:0000256" key="7">
    <source>
        <dbReference type="ARBA" id="ARBA00023160"/>
    </source>
</evidence>
<evidence type="ECO:0000256" key="4">
    <source>
        <dbReference type="ARBA" id="ARBA00022832"/>
    </source>
</evidence>
<evidence type="ECO:0000256" key="2">
    <source>
        <dbReference type="ARBA" id="ARBA00009233"/>
    </source>
</evidence>
<dbReference type="AlphaFoldDB" id="A0A7C4VQY7"/>
<evidence type="ECO:0000313" key="12">
    <source>
        <dbReference type="EMBL" id="HGU33650.1"/>
    </source>
</evidence>
<dbReference type="CDD" id="cd05372">
    <property type="entry name" value="ENR_SDR"/>
    <property type="match status" value="1"/>
</dbReference>
<evidence type="ECO:0000256" key="11">
    <source>
        <dbReference type="PIRSR" id="PIRSR000094-3"/>
    </source>
</evidence>
<feature type="binding site" evidence="11">
    <location>
        <position position="92"/>
    </location>
    <ligand>
        <name>NAD(+)</name>
        <dbReference type="ChEBI" id="CHEBI:57540"/>
    </ligand>
</feature>
<name>A0A7C4VQY7_9BACT</name>
<dbReference type="Pfam" id="PF13561">
    <property type="entry name" value="adh_short_C2"/>
    <property type="match status" value="1"/>
</dbReference>
<keyword evidence="5 8" id="KW-0560">Oxidoreductase</keyword>
<evidence type="ECO:0000256" key="9">
    <source>
        <dbReference type="PIRSR" id="PIRSR000094-1"/>
    </source>
</evidence>
<dbReference type="PIRSF" id="PIRSF000094">
    <property type="entry name" value="Enoyl-ACP_rdct"/>
    <property type="match status" value="1"/>
</dbReference>
<feature type="binding site" evidence="11">
    <location>
        <begin position="194"/>
        <end position="198"/>
    </location>
    <ligand>
        <name>NAD(+)</name>
        <dbReference type="ChEBI" id="CHEBI:57540"/>
    </ligand>
</feature>
<reference evidence="12" key="1">
    <citation type="journal article" date="2020" name="mSystems">
        <title>Genome- and Community-Level Interaction Insights into Carbon Utilization and Element Cycling Functions of Hydrothermarchaeota in Hydrothermal Sediment.</title>
        <authorList>
            <person name="Zhou Z."/>
            <person name="Liu Y."/>
            <person name="Xu W."/>
            <person name="Pan J."/>
            <person name="Luo Z.H."/>
            <person name="Li M."/>
        </authorList>
    </citation>
    <scope>NUCLEOTIDE SEQUENCE [LARGE SCALE GENOMIC DNA]</scope>
    <source>
        <strain evidence="12">SpSt-477</strain>
    </source>
</reference>